<name>A0ABP1FYS6_9CHLO</name>
<accession>A0ABP1FYS6</accession>
<evidence type="ECO:0000256" key="1">
    <source>
        <dbReference type="SAM" id="MobiDB-lite"/>
    </source>
</evidence>
<dbReference type="EMBL" id="CAXHTA020000012">
    <property type="protein sequence ID" value="CAL5225005.1"/>
    <property type="molecule type" value="Genomic_DNA"/>
</dbReference>
<protein>
    <submittedName>
        <fullName evidence="2">G7783 protein</fullName>
    </submittedName>
    <submittedName>
        <fullName evidence="3">G7798 protein</fullName>
    </submittedName>
</protein>
<comment type="caution">
    <text evidence="3">The sequence shown here is derived from an EMBL/GenBank/DDBJ whole genome shotgun (WGS) entry which is preliminary data.</text>
</comment>
<evidence type="ECO:0000313" key="3">
    <source>
        <dbReference type="EMBL" id="CAL5225020.1"/>
    </source>
</evidence>
<keyword evidence="4" id="KW-1185">Reference proteome</keyword>
<feature type="region of interest" description="Disordered" evidence="1">
    <location>
        <begin position="183"/>
        <end position="217"/>
    </location>
</feature>
<dbReference type="EMBL" id="CAXHTA020000012">
    <property type="protein sequence ID" value="CAL5225020.1"/>
    <property type="molecule type" value="Genomic_DNA"/>
</dbReference>
<evidence type="ECO:0000313" key="4">
    <source>
        <dbReference type="Proteomes" id="UP001497392"/>
    </source>
</evidence>
<organism evidence="3 4">
    <name type="scientific">Coccomyxa viridis</name>
    <dbReference type="NCBI Taxonomy" id="1274662"/>
    <lineage>
        <taxon>Eukaryota</taxon>
        <taxon>Viridiplantae</taxon>
        <taxon>Chlorophyta</taxon>
        <taxon>core chlorophytes</taxon>
        <taxon>Trebouxiophyceae</taxon>
        <taxon>Trebouxiophyceae incertae sedis</taxon>
        <taxon>Coccomyxaceae</taxon>
        <taxon>Coccomyxa</taxon>
    </lineage>
</organism>
<gene>
    <name evidence="3" type="primary">g7798</name>
    <name evidence="2" type="synonym">g7783</name>
    <name evidence="2" type="ORF">VP750_LOCUS6664</name>
    <name evidence="3" type="ORF">VP750_LOCUS6679</name>
</gene>
<reference evidence="3 4" key="1">
    <citation type="submission" date="2024-06" db="EMBL/GenBank/DDBJ databases">
        <authorList>
            <person name="Kraege A."/>
            <person name="Thomma B."/>
        </authorList>
    </citation>
    <scope>NUCLEOTIDE SEQUENCE [LARGE SCALE GENOMIC DNA]</scope>
</reference>
<feature type="compositionally biased region" description="Polar residues" evidence="1">
    <location>
        <begin position="187"/>
        <end position="198"/>
    </location>
</feature>
<dbReference type="Proteomes" id="UP001497392">
    <property type="component" value="Unassembled WGS sequence"/>
</dbReference>
<evidence type="ECO:0000313" key="2">
    <source>
        <dbReference type="EMBL" id="CAL5225005.1"/>
    </source>
</evidence>
<proteinExistence type="predicted"/>
<sequence>MSYNKPLWLEFHKQHYYNKERGWFCGICWRNDQDPDKNKLEQRKSYYFVNCPYDDAQYQRSKDSSLRKLLQHLRHDHSKEDFVNSGAADWWVQGNVGTQKNRRREGQAVEALPGLEVPEGFALESLSDSLQTGDLTAIEALLGLEDPEGCDLESPSDSQPAAELPVNPLQVGAGAAECAPSPEALTCTRSSDNSNTGADNPLPAREEAQLKHLSKHA</sequence>